<dbReference type="RefSeq" id="XP_060427102.1">
    <property type="nucleotide sequence ID" value="XM_060579745.1"/>
</dbReference>
<reference evidence="1" key="1">
    <citation type="submission" date="2021-06" db="EMBL/GenBank/DDBJ databases">
        <title>Comparative genomics, transcriptomics and evolutionary studies reveal genomic signatures of adaptation to plant cell wall in hemibiotrophic fungi.</title>
        <authorList>
            <consortium name="DOE Joint Genome Institute"/>
            <person name="Baroncelli R."/>
            <person name="Diaz J.F."/>
            <person name="Benocci T."/>
            <person name="Peng M."/>
            <person name="Battaglia E."/>
            <person name="Haridas S."/>
            <person name="Andreopoulos W."/>
            <person name="Labutti K."/>
            <person name="Pangilinan J."/>
            <person name="Floch G.L."/>
            <person name="Makela M.R."/>
            <person name="Henrissat B."/>
            <person name="Grigoriev I.V."/>
            <person name="Crouch J.A."/>
            <person name="De Vries R.P."/>
            <person name="Sukno S.A."/>
            <person name="Thon M.R."/>
        </authorList>
    </citation>
    <scope>NUCLEOTIDE SEQUENCE</scope>
    <source>
        <strain evidence="1">CBS 193.32</strain>
    </source>
</reference>
<dbReference type="AlphaFoldDB" id="A0AAJ0AFS2"/>
<evidence type="ECO:0000313" key="2">
    <source>
        <dbReference type="Proteomes" id="UP001224890"/>
    </source>
</evidence>
<proteinExistence type="predicted"/>
<organism evidence="1 2">
    <name type="scientific">Colletotrichum godetiae</name>
    <dbReference type="NCBI Taxonomy" id="1209918"/>
    <lineage>
        <taxon>Eukaryota</taxon>
        <taxon>Fungi</taxon>
        <taxon>Dikarya</taxon>
        <taxon>Ascomycota</taxon>
        <taxon>Pezizomycotina</taxon>
        <taxon>Sordariomycetes</taxon>
        <taxon>Hypocreomycetidae</taxon>
        <taxon>Glomerellales</taxon>
        <taxon>Glomerellaceae</taxon>
        <taxon>Colletotrichum</taxon>
        <taxon>Colletotrichum acutatum species complex</taxon>
    </lineage>
</organism>
<accession>A0AAJ0AFS2</accession>
<keyword evidence="2" id="KW-1185">Reference proteome</keyword>
<protein>
    <submittedName>
        <fullName evidence="1">Uncharacterized protein</fullName>
    </submittedName>
</protein>
<dbReference type="Proteomes" id="UP001224890">
    <property type="component" value="Unassembled WGS sequence"/>
</dbReference>
<name>A0AAJ0AFS2_9PEZI</name>
<evidence type="ECO:0000313" key="1">
    <source>
        <dbReference type="EMBL" id="KAK1673099.1"/>
    </source>
</evidence>
<gene>
    <name evidence="1" type="ORF">BDP55DRAFT_730840</name>
</gene>
<dbReference type="GeneID" id="85464271"/>
<comment type="caution">
    <text evidence="1">The sequence shown here is derived from an EMBL/GenBank/DDBJ whole genome shotgun (WGS) entry which is preliminary data.</text>
</comment>
<sequence>MTTIRYSEEVAKQAMRKEIVHTPALVDLHDEILRTVTTTRQTKGLLLGANTYHSTTKSILRNKGQEDIVDINRYHTAEIYIRTDNWAAKPLADWFNMVHEARLEKQFRNKYWAANQRANKESIPYLFRRIIATCFSHEFADLRRAKIAQSDFSQYSKWLQMHGRCHTITFDELIERQIVMSRDGGVQPPANNTSQIEDIAPSASTDTTALATVAFIAKGALNPVGATMASPDSNTTRSMTPADVKDMVNEMMKSHNVVTEATVEGLIDRKLAPVLEAVAEAKGDLKKRPTPSRTWKRMAATEKALMTIANALSARKTDVQEVIKEFKGDIKAVNYKQEVLE</sequence>
<dbReference type="EMBL" id="JAHMHR010000033">
    <property type="protein sequence ID" value="KAK1673099.1"/>
    <property type="molecule type" value="Genomic_DNA"/>
</dbReference>